<sequence length="80" mass="9427">MKKLVKKLSDSIFGNTCIEYVLDENHNYKEQYNANKDLFIYINGIQVGSISPGELQELQYRVFYSSSLWWSIFKSILGFY</sequence>
<accession>A0A378VWE2</accession>
<proteinExistence type="predicted"/>
<evidence type="ECO:0000313" key="1">
    <source>
        <dbReference type="EMBL" id="SUA21520.1"/>
    </source>
</evidence>
<dbReference type="AlphaFoldDB" id="A0A378VWE2"/>
<protein>
    <submittedName>
        <fullName evidence="1">Uncharacterized protein</fullName>
    </submittedName>
</protein>
<dbReference type="EMBL" id="UGRI01000001">
    <property type="protein sequence ID" value="SUA21520.1"/>
    <property type="molecule type" value="Genomic_DNA"/>
</dbReference>
<organism evidence="1">
    <name type="scientific">Neisseria gonorrhoeae</name>
    <dbReference type="NCBI Taxonomy" id="485"/>
    <lineage>
        <taxon>Bacteria</taxon>
        <taxon>Pseudomonadati</taxon>
        <taxon>Pseudomonadota</taxon>
        <taxon>Betaproteobacteria</taxon>
        <taxon>Neisseriales</taxon>
        <taxon>Neisseriaceae</taxon>
        <taxon>Neisseria</taxon>
    </lineage>
</organism>
<gene>
    <name evidence="1" type="ORF">NCTC11421_01496</name>
</gene>
<reference evidence="1" key="1">
    <citation type="submission" date="2018-06" db="EMBL/GenBank/DDBJ databases">
        <authorList>
            <consortium name="Pathogen Informatics"/>
            <person name="Doyle S."/>
        </authorList>
    </citation>
    <scope>NUCLEOTIDE SEQUENCE [LARGE SCALE GENOMIC DNA]</scope>
    <source>
        <strain evidence="1">NCTC11421</strain>
    </source>
</reference>
<name>A0A378VWE2_NEIGO</name>